<name>A0A3M7LAV0_9FLAO</name>
<organism evidence="1 2">
    <name type="scientific">Chryseobacterium nematophagum</name>
    <dbReference type="NCBI Taxonomy" id="2305228"/>
    <lineage>
        <taxon>Bacteria</taxon>
        <taxon>Pseudomonadati</taxon>
        <taxon>Bacteroidota</taxon>
        <taxon>Flavobacteriia</taxon>
        <taxon>Flavobacteriales</taxon>
        <taxon>Weeksellaceae</taxon>
        <taxon>Chryseobacterium group</taxon>
        <taxon>Chryseobacterium</taxon>
    </lineage>
</organism>
<comment type="caution">
    <text evidence="1">The sequence shown here is derived from an EMBL/GenBank/DDBJ whole genome shotgun (WGS) entry which is preliminary data.</text>
</comment>
<dbReference type="AlphaFoldDB" id="A0A3M7LAV0"/>
<dbReference type="Proteomes" id="UP000267524">
    <property type="component" value="Unassembled WGS sequence"/>
</dbReference>
<reference evidence="1 2" key="1">
    <citation type="submission" date="2018-08" db="EMBL/GenBank/DDBJ databases">
        <title>Chryseobacterium nematophagum: a novel matrix digesting pathogen of nematodes.</title>
        <authorList>
            <person name="Page A."/>
            <person name="Roberts M."/>
            <person name="Felix M.-A."/>
            <person name="Weir W."/>
        </authorList>
    </citation>
    <scope>NUCLEOTIDE SEQUENCE [LARGE SCALE GENOMIC DNA]</scope>
    <source>
        <strain evidence="1 2">JUb275</strain>
    </source>
</reference>
<dbReference type="RefSeq" id="WP_122546998.1">
    <property type="nucleotide sequence ID" value="NZ_QWIV01000013.1"/>
</dbReference>
<evidence type="ECO:0000313" key="2">
    <source>
        <dbReference type="Proteomes" id="UP000267524"/>
    </source>
</evidence>
<evidence type="ECO:0000313" key="1">
    <source>
        <dbReference type="EMBL" id="RMZ59873.1"/>
    </source>
</evidence>
<gene>
    <name evidence="1" type="ORF">D1632_09710</name>
</gene>
<sequence>MKREDFNNLLGKSRIEIKGEIGDGFNYYMNPIWTYEVERTWFGRRTILMVTFDDEVVSEIDLLKTFRKF</sequence>
<protein>
    <submittedName>
        <fullName evidence="1">Uncharacterized protein</fullName>
    </submittedName>
</protein>
<keyword evidence="2" id="KW-1185">Reference proteome</keyword>
<dbReference type="EMBL" id="QWIV01000013">
    <property type="protein sequence ID" value="RMZ59873.1"/>
    <property type="molecule type" value="Genomic_DNA"/>
</dbReference>
<accession>A0A3M7LAV0</accession>
<proteinExistence type="predicted"/>